<dbReference type="InterPro" id="IPR052528">
    <property type="entry name" value="Sugar_transport-like"/>
</dbReference>
<keyword evidence="3" id="KW-1133">Transmembrane helix</keyword>
<feature type="region of interest" description="Disordered" evidence="2">
    <location>
        <begin position="417"/>
        <end position="443"/>
    </location>
</feature>
<dbReference type="AlphaFoldDB" id="A0A1G4R506"/>
<dbReference type="Gene3D" id="1.20.1250.20">
    <property type="entry name" value="MFS general substrate transporter like domains"/>
    <property type="match status" value="1"/>
</dbReference>
<feature type="transmembrane region" description="Helical" evidence="3">
    <location>
        <begin position="156"/>
        <end position="178"/>
    </location>
</feature>
<feature type="transmembrane region" description="Helical" evidence="3">
    <location>
        <begin position="267"/>
        <end position="286"/>
    </location>
</feature>
<protein>
    <submittedName>
        <fullName evidence="4">MFS transporter, YQGE family, putative transporter</fullName>
    </submittedName>
</protein>
<dbReference type="GO" id="GO:0022857">
    <property type="term" value="F:transmembrane transporter activity"/>
    <property type="evidence" value="ECO:0007669"/>
    <property type="project" value="InterPro"/>
</dbReference>
<feature type="transmembrane region" description="Helical" evidence="3">
    <location>
        <begin position="120"/>
        <end position="144"/>
    </location>
</feature>
<name>A0A1G4R506_9BACL</name>
<keyword evidence="3" id="KW-0472">Membrane</keyword>
<dbReference type="RefSeq" id="WP_090670606.1">
    <property type="nucleotide sequence ID" value="NZ_FMTT01000012.1"/>
</dbReference>
<feature type="transmembrane region" description="Helical" evidence="3">
    <location>
        <begin position="184"/>
        <end position="206"/>
    </location>
</feature>
<evidence type="ECO:0000256" key="3">
    <source>
        <dbReference type="SAM" id="Phobius"/>
    </source>
</evidence>
<feature type="transmembrane region" description="Helical" evidence="3">
    <location>
        <begin position="34"/>
        <end position="56"/>
    </location>
</feature>
<dbReference type="InterPro" id="IPR011701">
    <property type="entry name" value="MFS"/>
</dbReference>
<feature type="transmembrane region" description="Helical" evidence="3">
    <location>
        <begin position="237"/>
        <end position="261"/>
    </location>
</feature>
<sequence>MGLRLGEAVRHWAESRKTAVPEEKRLSAEAVASLFIHFCFQFGASMSGVFLTLYLWRLTHSLEINGAYYAINYAVAPLAFALGGWMIKRKDRMVTYRMGIAMIALFYLSVVFSGELVVQYYVLFAVLNGIASSFYWVGYLTLMYDVTTDRNRIRFLAINMITFTLGGLIGPALAGFLIRQFEGLQGYTIVFGISFLMFLLAALGSFKIPMKASHHKAYYLKYVGLLMRKNRDWTYSLIAFSVMGLFQGLMLFLPNILLFQIVGREDLVGYLGVLYASLGIGTGMFISRYGTESKAKAFMFISTIGFVIGTGFILWKLTLGTVIAFMIIYSICAPLQGNTITSYYYRLIGVLPLKGQLRVESVVMRETFLNGGRVVSIGLLVWLTSAAGSEVLPWVLAATAALQIGLVWLLSRRADEEPPLGDAPAVQGSGSGSGSRTGMKASS</sequence>
<feature type="transmembrane region" description="Helical" evidence="3">
    <location>
        <begin position="367"/>
        <end position="385"/>
    </location>
</feature>
<dbReference type="EMBL" id="FMTT01000012">
    <property type="protein sequence ID" value="SCW51930.1"/>
    <property type="molecule type" value="Genomic_DNA"/>
</dbReference>
<proteinExistence type="predicted"/>
<dbReference type="InterPro" id="IPR036259">
    <property type="entry name" value="MFS_trans_sf"/>
</dbReference>
<evidence type="ECO:0000313" key="5">
    <source>
        <dbReference type="Proteomes" id="UP000198601"/>
    </source>
</evidence>
<comment type="subcellular location">
    <subcellularLocation>
        <location evidence="1">Cell membrane</location>
        <topology evidence="1">Multi-pass membrane protein</topology>
    </subcellularLocation>
</comment>
<evidence type="ECO:0000256" key="2">
    <source>
        <dbReference type="SAM" id="MobiDB-lite"/>
    </source>
</evidence>
<accession>A0A1G4R506</accession>
<gene>
    <name evidence="4" type="ORF">SAMN04487970_10129</name>
</gene>
<feature type="transmembrane region" description="Helical" evidence="3">
    <location>
        <begin position="298"/>
        <end position="317"/>
    </location>
</feature>
<keyword evidence="3" id="KW-0812">Transmembrane</keyword>
<dbReference type="PANTHER" id="PTHR23526:SF2">
    <property type="entry name" value="MAJOR FACILITATOR SUPERFAMILY (MFS) PROFILE DOMAIN-CONTAINING PROTEIN"/>
    <property type="match status" value="1"/>
</dbReference>
<dbReference type="STRING" id="624147.SAMN04487970_10129"/>
<reference evidence="5" key="1">
    <citation type="submission" date="2016-10" db="EMBL/GenBank/DDBJ databases">
        <authorList>
            <person name="Varghese N."/>
            <person name="Submissions S."/>
        </authorList>
    </citation>
    <scope>NUCLEOTIDE SEQUENCE [LARGE SCALE GENOMIC DNA]</scope>
    <source>
        <strain evidence="5">CGMCC 1.8946</strain>
    </source>
</reference>
<dbReference type="Pfam" id="PF07690">
    <property type="entry name" value="MFS_1"/>
    <property type="match status" value="1"/>
</dbReference>
<keyword evidence="5" id="KW-1185">Reference proteome</keyword>
<evidence type="ECO:0000313" key="4">
    <source>
        <dbReference type="EMBL" id="SCW51930.1"/>
    </source>
</evidence>
<dbReference type="SUPFAM" id="SSF103473">
    <property type="entry name" value="MFS general substrate transporter"/>
    <property type="match status" value="1"/>
</dbReference>
<dbReference type="OrthoDB" id="2767994at2"/>
<feature type="transmembrane region" description="Helical" evidence="3">
    <location>
        <begin position="68"/>
        <end position="87"/>
    </location>
</feature>
<organism evidence="4 5">
    <name type="scientific">Paenibacillus tianmuensis</name>
    <dbReference type="NCBI Taxonomy" id="624147"/>
    <lineage>
        <taxon>Bacteria</taxon>
        <taxon>Bacillati</taxon>
        <taxon>Bacillota</taxon>
        <taxon>Bacilli</taxon>
        <taxon>Bacillales</taxon>
        <taxon>Paenibacillaceae</taxon>
        <taxon>Paenibacillus</taxon>
    </lineage>
</organism>
<feature type="transmembrane region" description="Helical" evidence="3">
    <location>
        <begin position="94"/>
        <end position="114"/>
    </location>
</feature>
<dbReference type="Proteomes" id="UP000198601">
    <property type="component" value="Unassembled WGS sequence"/>
</dbReference>
<feature type="transmembrane region" description="Helical" evidence="3">
    <location>
        <begin position="323"/>
        <end position="346"/>
    </location>
</feature>
<dbReference type="GO" id="GO:0005886">
    <property type="term" value="C:plasma membrane"/>
    <property type="evidence" value="ECO:0007669"/>
    <property type="project" value="UniProtKB-SubCell"/>
</dbReference>
<feature type="transmembrane region" description="Helical" evidence="3">
    <location>
        <begin position="391"/>
        <end position="410"/>
    </location>
</feature>
<evidence type="ECO:0000256" key="1">
    <source>
        <dbReference type="ARBA" id="ARBA00004651"/>
    </source>
</evidence>
<dbReference type="PANTHER" id="PTHR23526">
    <property type="entry name" value="INTEGRAL MEMBRANE TRANSPORT PROTEIN-RELATED"/>
    <property type="match status" value="1"/>
</dbReference>